<proteinExistence type="predicted"/>
<feature type="region of interest" description="Disordered" evidence="1">
    <location>
        <begin position="1"/>
        <end position="27"/>
    </location>
</feature>
<accession>A0A7R9DD21</accession>
<sequence>MGGGGGQCMGRAPGESYVRRISTGRDRSDGVSLLETYPLHGSDLRIYACKLRGTLGLQGGQQPIWGEDKRAEYVVE</sequence>
<gene>
    <name evidence="2" type="ORF">TPSB3V08_LOCUS7874</name>
</gene>
<reference evidence="2" key="1">
    <citation type="submission" date="2020-11" db="EMBL/GenBank/DDBJ databases">
        <authorList>
            <person name="Tran Van P."/>
        </authorList>
    </citation>
    <scope>NUCLEOTIDE SEQUENCE</scope>
</reference>
<name>A0A7R9DD21_TIMPO</name>
<protein>
    <submittedName>
        <fullName evidence="2">Uncharacterized protein</fullName>
    </submittedName>
</protein>
<evidence type="ECO:0000256" key="1">
    <source>
        <dbReference type="SAM" id="MobiDB-lite"/>
    </source>
</evidence>
<organism evidence="2">
    <name type="scientific">Timema poppense</name>
    <name type="common">Walking stick</name>
    <dbReference type="NCBI Taxonomy" id="170557"/>
    <lineage>
        <taxon>Eukaryota</taxon>
        <taxon>Metazoa</taxon>
        <taxon>Ecdysozoa</taxon>
        <taxon>Arthropoda</taxon>
        <taxon>Hexapoda</taxon>
        <taxon>Insecta</taxon>
        <taxon>Pterygota</taxon>
        <taxon>Neoptera</taxon>
        <taxon>Polyneoptera</taxon>
        <taxon>Phasmatodea</taxon>
        <taxon>Timematodea</taxon>
        <taxon>Timematoidea</taxon>
        <taxon>Timematidae</taxon>
        <taxon>Timema</taxon>
    </lineage>
</organism>
<dbReference type="EMBL" id="OD005345">
    <property type="protein sequence ID" value="CAD7411415.1"/>
    <property type="molecule type" value="Genomic_DNA"/>
</dbReference>
<evidence type="ECO:0000313" key="2">
    <source>
        <dbReference type="EMBL" id="CAD7411415.1"/>
    </source>
</evidence>
<dbReference type="AlphaFoldDB" id="A0A7R9DD21"/>